<dbReference type="GO" id="GO:0000166">
    <property type="term" value="F:nucleotide binding"/>
    <property type="evidence" value="ECO:0007669"/>
    <property type="project" value="InterPro"/>
</dbReference>
<dbReference type="InterPro" id="IPR000683">
    <property type="entry name" value="Gfo/Idh/MocA-like_OxRdtase_N"/>
</dbReference>
<sequence>MTIRIIQAGLGGWGRNWASNVVPKNKHFEAVAYVDSDASMLQLAQKDGGVAPERCFTTLEEAFSAYEADAVLITASLPAHVPLALTALNAGKHVLLEKPFAPTIAEARQVVKTAAERNRVLIISQNYRFHPAVLAVSELLRSGELGRLGAVNIDFRRYDNTAPDSHIHYKIWEPLLADMSIHHFDLMCVLLGAKPREVACQSWNTPWSKYIEPATATATISFENGAVVSYRGSWTSTGPQTSWAGEWHMECEKGEIIWTSRDDDVPDSVTVHLMGEQARKLTLPEVPLIDRHGSLEAFAQAVNTGKISAPACSGEENLKTLALMFAAIEAARQHGPVALAQ</sequence>
<feature type="domain" description="Gfo/Idh/MocA-like oxidoreductase N-terminal" evidence="1">
    <location>
        <begin position="4"/>
        <end position="123"/>
    </location>
</feature>
<proteinExistence type="predicted"/>
<feature type="domain" description="GFO/IDH/MocA-like oxidoreductase" evidence="2">
    <location>
        <begin position="134"/>
        <end position="256"/>
    </location>
</feature>
<protein>
    <submittedName>
        <fullName evidence="3">Gfo/Idh/MocA family oxidoreductase</fullName>
    </submittedName>
</protein>
<dbReference type="Proteomes" id="UP000290365">
    <property type="component" value="Chromosome"/>
</dbReference>
<dbReference type="OrthoDB" id="9800252at2"/>
<dbReference type="SUPFAM" id="SSF55347">
    <property type="entry name" value="Glyceraldehyde-3-phosphate dehydrogenase-like, C-terminal domain"/>
    <property type="match status" value="1"/>
</dbReference>
<keyword evidence="4" id="KW-1185">Reference proteome</keyword>
<evidence type="ECO:0000313" key="3">
    <source>
        <dbReference type="EMBL" id="QBD78837.1"/>
    </source>
</evidence>
<organism evidence="3 4">
    <name type="scientific">Ktedonosporobacter rubrisoli</name>
    <dbReference type="NCBI Taxonomy" id="2509675"/>
    <lineage>
        <taxon>Bacteria</taxon>
        <taxon>Bacillati</taxon>
        <taxon>Chloroflexota</taxon>
        <taxon>Ktedonobacteria</taxon>
        <taxon>Ktedonobacterales</taxon>
        <taxon>Ktedonosporobacteraceae</taxon>
        <taxon>Ktedonosporobacter</taxon>
    </lineage>
</organism>
<evidence type="ECO:0000259" key="1">
    <source>
        <dbReference type="Pfam" id="PF01408"/>
    </source>
</evidence>
<dbReference type="EMBL" id="CP035758">
    <property type="protein sequence ID" value="QBD78837.1"/>
    <property type="molecule type" value="Genomic_DNA"/>
</dbReference>
<dbReference type="PANTHER" id="PTHR43377:SF1">
    <property type="entry name" value="BILIVERDIN REDUCTASE A"/>
    <property type="match status" value="1"/>
</dbReference>
<accession>A0A4P6JTE0</accession>
<reference evidence="3 4" key="1">
    <citation type="submission" date="2019-01" db="EMBL/GenBank/DDBJ databases">
        <title>Ktedonosporobacter rubrisoli SCAWS-G2.</title>
        <authorList>
            <person name="Huang Y."/>
            <person name="Yan B."/>
        </authorList>
    </citation>
    <scope>NUCLEOTIDE SEQUENCE [LARGE SCALE GENOMIC DNA]</scope>
    <source>
        <strain evidence="3 4">SCAWS-G2</strain>
    </source>
</reference>
<dbReference type="RefSeq" id="WP_129889890.1">
    <property type="nucleotide sequence ID" value="NZ_CP035758.1"/>
</dbReference>
<dbReference type="Pfam" id="PF22725">
    <property type="entry name" value="GFO_IDH_MocA_C3"/>
    <property type="match status" value="1"/>
</dbReference>
<name>A0A4P6JTE0_KTERU</name>
<evidence type="ECO:0000313" key="4">
    <source>
        <dbReference type="Proteomes" id="UP000290365"/>
    </source>
</evidence>
<dbReference type="PANTHER" id="PTHR43377">
    <property type="entry name" value="BILIVERDIN REDUCTASE A"/>
    <property type="match status" value="1"/>
</dbReference>
<dbReference type="KEGG" id="kbs:EPA93_23760"/>
<dbReference type="InterPro" id="IPR036291">
    <property type="entry name" value="NAD(P)-bd_dom_sf"/>
</dbReference>
<dbReference type="Pfam" id="PF01408">
    <property type="entry name" value="GFO_IDH_MocA"/>
    <property type="match status" value="1"/>
</dbReference>
<dbReference type="Gene3D" id="3.40.50.720">
    <property type="entry name" value="NAD(P)-binding Rossmann-like Domain"/>
    <property type="match status" value="1"/>
</dbReference>
<evidence type="ECO:0000259" key="2">
    <source>
        <dbReference type="Pfam" id="PF22725"/>
    </source>
</evidence>
<dbReference type="Gene3D" id="3.30.360.10">
    <property type="entry name" value="Dihydrodipicolinate Reductase, domain 2"/>
    <property type="match status" value="1"/>
</dbReference>
<dbReference type="InterPro" id="IPR055170">
    <property type="entry name" value="GFO_IDH_MocA-like_dom"/>
</dbReference>
<dbReference type="SUPFAM" id="SSF51735">
    <property type="entry name" value="NAD(P)-binding Rossmann-fold domains"/>
    <property type="match status" value="1"/>
</dbReference>
<dbReference type="InterPro" id="IPR051450">
    <property type="entry name" value="Gfo/Idh/MocA_Oxidoreductases"/>
</dbReference>
<gene>
    <name evidence="3" type="ORF">EPA93_23760</name>
</gene>
<dbReference type="AlphaFoldDB" id="A0A4P6JTE0"/>